<reference evidence="3 4" key="1">
    <citation type="submission" date="2023-07" db="EMBL/GenBank/DDBJ databases">
        <title>Sorghum-associated microbial communities from plants grown in Nebraska, USA.</title>
        <authorList>
            <person name="Schachtman D."/>
        </authorList>
    </citation>
    <scope>NUCLEOTIDE SEQUENCE [LARGE SCALE GENOMIC DNA]</scope>
    <source>
        <strain evidence="3 4">CC222</strain>
    </source>
</reference>
<keyword evidence="4" id="KW-1185">Reference proteome</keyword>
<comment type="caution">
    <text evidence="3">The sequence shown here is derived from an EMBL/GenBank/DDBJ whole genome shotgun (WGS) entry which is preliminary data.</text>
</comment>
<feature type="compositionally biased region" description="Low complexity" evidence="1">
    <location>
        <begin position="278"/>
        <end position="293"/>
    </location>
</feature>
<evidence type="ECO:0000313" key="3">
    <source>
        <dbReference type="EMBL" id="MDP9888501.1"/>
    </source>
</evidence>
<evidence type="ECO:0008006" key="5">
    <source>
        <dbReference type="Google" id="ProtNLM"/>
    </source>
</evidence>
<gene>
    <name evidence="3" type="ORF">J2X98_002089</name>
</gene>
<evidence type="ECO:0000256" key="2">
    <source>
        <dbReference type="SAM" id="Phobius"/>
    </source>
</evidence>
<keyword evidence="2" id="KW-1133">Transmembrane helix</keyword>
<feature type="transmembrane region" description="Helical" evidence="2">
    <location>
        <begin position="99"/>
        <end position="117"/>
    </location>
</feature>
<sequence length="307" mass="29888">MTSSRDNLVTLVDGILLESGFDQDAELRDTLLSLGSLASLPAPAPTGELAALIAAGGLSSPEKAVHDESPDTPADGRKAGTQTGDELARRRRRRHRPTALGLVLVAGMGLGVGGVAASSTNTRTSAVEHLLEDWAPWRGSTTGTSAVASGYRGPTLAADGDLPGAASVPAPHLVDDAADLSSKLLRRQGGHNGTACPGPLRHNAGIGVRNCAAGSAAAAPQSNTNGGGTDGRGPGAANGTPAGAGAAEEGKAELPAATALANSGGASGPAGRKPDTSPGNAGPAPAQGQSGEAGPQGGGQKSVTPAK</sequence>
<keyword evidence="2" id="KW-0472">Membrane</keyword>
<evidence type="ECO:0000256" key="1">
    <source>
        <dbReference type="SAM" id="MobiDB-lite"/>
    </source>
</evidence>
<dbReference type="EMBL" id="JAUSRE010000009">
    <property type="protein sequence ID" value="MDP9888501.1"/>
    <property type="molecule type" value="Genomic_DNA"/>
</dbReference>
<dbReference type="RefSeq" id="WP_141943960.1">
    <property type="nucleotide sequence ID" value="NZ_JAUSRE010000009.1"/>
</dbReference>
<name>A0ABT9RTC4_9MICC</name>
<keyword evidence="2" id="KW-0812">Transmembrane</keyword>
<feature type="compositionally biased region" description="Basic and acidic residues" evidence="1">
    <location>
        <begin position="63"/>
        <end position="78"/>
    </location>
</feature>
<dbReference type="Proteomes" id="UP001226577">
    <property type="component" value="Unassembled WGS sequence"/>
</dbReference>
<feature type="compositionally biased region" description="Gly residues" evidence="1">
    <location>
        <begin position="225"/>
        <end position="236"/>
    </location>
</feature>
<proteinExistence type="predicted"/>
<feature type="compositionally biased region" description="Low complexity" evidence="1">
    <location>
        <begin position="237"/>
        <end position="257"/>
    </location>
</feature>
<organism evidence="3 4">
    <name type="scientific">Pseudarthrobacter enclensis</name>
    <dbReference type="NCBI Taxonomy" id="993070"/>
    <lineage>
        <taxon>Bacteria</taxon>
        <taxon>Bacillati</taxon>
        <taxon>Actinomycetota</taxon>
        <taxon>Actinomycetes</taxon>
        <taxon>Micrococcales</taxon>
        <taxon>Micrococcaceae</taxon>
        <taxon>Pseudarthrobacter</taxon>
    </lineage>
</organism>
<protein>
    <recommendedName>
        <fullName evidence="5">Anti-sigma factor</fullName>
    </recommendedName>
</protein>
<feature type="region of interest" description="Disordered" evidence="1">
    <location>
        <begin position="217"/>
        <end position="307"/>
    </location>
</feature>
<accession>A0ABT9RTC4</accession>
<evidence type="ECO:0000313" key="4">
    <source>
        <dbReference type="Proteomes" id="UP001226577"/>
    </source>
</evidence>
<feature type="region of interest" description="Disordered" evidence="1">
    <location>
        <begin position="61"/>
        <end position="93"/>
    </location>
</feature>